<dbReference type="PROSITE" id="PS50294">
    <property type="entry name" value="WD_REPEATS_REGION"/>
    <property type="match status" value="3"/>
</dbReference>
<dbReference type="SUPFAM" id="SSF50978">
    <property type="entry name" value="WD40 repeat-like"/>
    <property type="match status" value="1"/>
</dbReference>
<dbReference type="InterPro" id="IPR021772">
    <property type="entry name" value="WDR48/Bun107"/>
</dbReference>
<keyword evidence="7" id="KW-1185">Reference proteome</keyword>
<dbReference type="STRING" id="341454.A0A4V3SJE3"/>
<dbReference type="SMART" id="SM00320">
    <property type="entry name" value="WD40"/>
    <property type="match status" value="6"/>
</dbReference>
<dbReference type="GO" id="GO:0043130">
    <property type="term" value="F:ubiquitin binding"/>
    <property type="evidence" value="ECO:0007669"/>
    <property type="project" value="TreeGrafter"/>
</dbReference>
<feature type="repeat" description="WD" evidence="4">
    <location>
        <begin position="204"/>
        <end position="245"/>
    </location>
</feature>
<evidence type="ECO:0000256" key="3">
    <source>
        <dbReference type="ARBA" id="ARBA00022737"/>
    </source>
</evidence>
<reference evidence="6 7" key="1">
    <citation type="submission" date="2019-04" db="EMBL/GenBank/DDBJ databases">
        <title>Comparative genomics and transcriptomics to analyze fruiting body development in filamentous ascomycetes.</title>
        <authorList>
            <consortium name="DOE Joint Genome Institute"/>
            <person name="Lutkenhaus R."/>
            <person name="Traeger S."/>
            <person name="Breuer J."/>
            <person name="Kuo A."/>
            <person name="Lipzen A."/>
            <person name="Pangilinan J."/>
            <person name="Dilworth D."/>
            <person name="Sandor L."/>
            <person name="Poggeler S."/>
            <person name="Barry K."/>
            <person name="Grigoriev I.V."/>
            <person name="Nowrousian M."/>
        </authorList>
    </citation>
    <scope>NUCLEOTIDE SEQUENCE [LARGE SCALE GENOMIC DNA]</scope>
    <source>
        <strain evidence="6 7">CBS 389.68</strain>
    </source>
</reference>
<dbReference type="InterPro" id="IPR015943">
    <property type="entry name" value="WD40/YVTN_repeat-like_dom_sf"/>
</dbReference>
<feature type="repeat" description="WD" evidence="4">
    <location>
        <begin position="72"/>
        <end position="103"/>
    </location>
</feature>
<accession>A0A4V3SJE3</accession>
<dbReference type="Pfam" id="PF11816">
    <property type="entry name" value="DUF3337"/>
    <property type="match status" value="1"/>
</dbReference>
<sequence>MARKARQRISYVLPLANSPGHRLGVNSLAIDSNGILYSAGRDGAICSWNLNVDLNDHSHSNHATPSTFRNQIQAHTHWVNDIVLCQNDSAVVSCSSDLTVKLWRPSESPHQTSETIGQHTDYIKCLATGNSGGWIASGSLDRKIKFWDVNGGGEILQIDVGENGNNPKGSVYSMGTGGGILASGSPDSVVRVWDPRTGDRVTKFVGHTDNLRAILVSQDGSHLLTASSDTTVKLWSMAAGRCVYTLSMHNDSVWSLYSDHPNLEIFHSSDRSGLIAKTDLRHAHDVDEGLCVAVCQETEGVSKVVARGDYIWGATSGSSIKRWVDVDMDSPVGTRQRSSTMTSRPRGISMGTTASGYSPSGNGRRKPIPTNALLRLSSSSSFNSNVRDPDSVTVYSVAGTRHPSIHESDGLDITLPVNEGPDYIIQGQHGLTKHFMLNDRRRVLTVDTAGEVVMWDLLKCCVVKTFGQRHLEEVATEVNTIDSIANWCQVDTRTGRLACVLEENYCFDAETYADEADLDKSLEFRDDQRINLGKWVLRYLFDELISAEIEEDEKYRHQLESQKQSRDGGALRNNAPAQISIPSASLTLSDSASMATPLAKPSGTYSLFPTTPGMAIGLATPAPFSPTSPSPGVTADDDQRLSIDPSERDYFSPSRSPVSPTLVDQIPSSTPASVPTVAEQPPTLSLPSEEEEAKSSSRFGKWRPFGSKKLGRSISTDLSKINTNSTTSGASSEESKSTTDSTTALTNDAATAPPPSEPDDTLLGVITHFRKKYDALARQPRNPDDLFKLESAITPSLPTETPVLKPPRGTEIIIQEDKPDSGGVVDLYCGTVSCVGKDRELVEKVAPAWLGDVLLLNSVPFKDTIKVSFVLVPWKDELPTLPSENGSEGKPSRLNANRMLRAKKILAYIAERLQPPYMKESFAPGKPQDSQPSSSSSSSVSTKSTRSTTKFVKPEDWLELLCHDQLVPLTMTLATIRSYMWKNNGDVTLSFRRKIVKGEVKSRPVSAGRETVVVQEE</sequence>
<dbReference type="CDD" id="cd00200">
    <property type="entry name" value="WD40"/>
    <property type="match status" value="1"/>
</dbReference>
<dbReference type="OrthoDB" id="2421129at2759"/>
<keyword evidence="3" id="KW-0677">Repeat</keyword>
<evidence type="ECO:0000256" key="1">
    <source>
        <dbReference type="ARBA" id="ARBA00006917"/>
    </source>
</evidence>
<dbReference type="FunCoup" id="A0A4V3SJE3">
    <property type="interactions" value="80"/>
</dbReference>
<feature type="compositionally biased region" description="Polar residues" evidence="5">
    <location>
        <begin position="350"/>
        <end position="361"/>
    </location>
</feature>
<dbReference type="InterPro" id="IPR020472">
    <property type="entry name" value="WD40_PAC1"/>
</dbReference>
<evidence type="ECO:0000256" key="4">
    <source>
        <dbReference type="PROSITE-ProRule" id="PRU00221"/>
    </source>
</evidence>
<gene>
    <name evidence="6" type="ORF">EX30DRAFT_327372</name>
</gene>
<dbReference type="InterPro" id="IPR036322">
    <property type="entry name" value="WD40_repeat_dom_sf"/>
</dbReference>
<evidence type="ECO:0000313" key="6">
    <source>
        <dbReference type="EMBL" id="TGZ83715.1"/>
    </source>
</evidence>
<feature type="region of interest" description="Disordered" evidence="5">
    <location>
        <begin position="919"/>
        <end position="947"/>
    </location>
</feature>
<dbReference type="PANTHER" id="PTHR19862:SF14">
    <property type="entry name" value="WD REPEAT-CONTAINING PROTEIN 48"/>
    <property type="match status" value="1"/>
</dbReference>
<evidence type="ECO:0000313" key="7">
    <source>
        <dbReference type="Proteomes" id="UP000298138"/>
    </source>
</evidence>
<feature type="compositionally biased region" description="Polar residues" evidence="5">
    <location>
        <begin position="333"/>
        <end position="343"/>
    </location>
</feature>
<evidence type="ECO:0000256" key="2">
    <source>
        <dbReference type="ARBA" id="ARBA00022574"/>
    </source>
</evidence>
<protein>
    <submittedName>
        <fullName evidence="6">WD40 repeat-like protein</fullName>
    </submittedName>
</protein>
<feature type="region of interest" description="Disordered" evidence="5">
    <location>
        <begin position="618"/>
        <end position="702"/>
    </location>
</feature>
<dbReference type="PRINTS" id="PR00320">
    <property type="entry name" value="GPROTEINBRPT"/>
</dbReference>
<evidence type="ECO:0000256" key="5">
    <source>
        <dbReference type="SAM" id="MobiDB-lite"/>
    </source>
</evidence>
<dbReference type="Gene3D" id="2.130.10.10">
    <property type="entry name" value="YVTN repeat-like/Quinoprotein amine dehydrogenase"/>
    <property type="match status" value="2"/>
</dbReference>
<feature type="region of interest" description="Disordered" evidence="5">
    <location>
        <begin position="331"/>
        <end position="369"/>
    </location>
</feature>
<dbReference type="PROSITE" id="PS00678">
    <property type="entry name" value="WD_REPEATS_1"/>
    <property type="match status" value="2"/>
</dbReference>
<feature type="compositionally biased region" description="Low complexity" evidence="5">
    <location>
        <begin position="930"/>
        <end position="947"/>
    </location>
</feature>
<comment type="similarity">
    <text evidence="1">Belongs to the WD repeat WDR48 family.</text>
</comment>
<feature type="compositionally biased region" description="Basic and acidic residues" evidence="5">
    <location>
        <begin position="637"/>
        <end position="650"/>
    </location>
</feature>
<proteinExistence type="inferred from homology"/>
<organism evidence="6 7">
    <name type="scientific">Ascodesmis nigricans</name>
    <dbReference type="NCBI Taxonomy" id="341454"/>
    <lineage>
        <taxon>Eukaryota</taxon>
        <taxon>Fungi</taxon>
        <taxon>Dikarya</taxon>
        <taxon>Ascomycota</taxon>
        <taxon>Pezizomycotina</taxon>
        <taxon>Pezizomycetes</taxon>
        <taxon>Pezizales</taxon>
        <taxon>Ascodesmidaceae</taxon>
        <taxon>Ascodesmis</taxon>
    </lineage>
</organism>
<dbReference type="Proteomes" id="UP000298138">
    <property type="component" value="Unassembled WGS sequence"/>
</dbReference>
<feature type="repeat" description="WD" evidence="4">
    <location>
        <begin position="178"/>
        <end position="203"/>
    </location>
</feature>
<dbReference type="EMBL" id="ML220113">
    <property type="protein sequence ID" value="TGZ83715.1"/>
    <property type="molecule type" value="Genomic_DNA"/>
</dbReference>
<feature type="repeat" description="WD" evidence="4">
    <location>
        <begin position="116"/>
        <end position="157"/>
    </location>
</feature>
<feature type="compositionally biased region" description="Polar residues" evidence="5">
    <location>
        <begin position="719"/>
        <end position="730"/>
    </location>
</feature>
<name>A0A4V3SJE3_9PEZI</name>
<dbReference type="GO" id="GO:0000724">
    <property type="term" value="P:double-strand break repair via homologous recombination"/>
    <property type="evidence" value="ECO:0007669"/>
    <property type="project" value="TreeGrafter"/>
</dbReference>
<dbReference type="InterPro" id="IPR051246">
    <property type="entry name" value="WDR48"/>
</dbReference>
<dbReference type="InterPro" id="IPR019775">
    <property type="entry name" value="WD40_repeat_CS"/>
</dbReference>
<dbReference type="InParanoid" id="A0A4V3SJE3"/>
<dbReference type="PROSITE" id="PS50082">
    <property type="entry name" value="WD_REPEATS_2"/>
    <property type="match status" value="4"/>
</dbReference>
<feature type="region of interest" description="Disordered" evidence="5">
    <location>
        <begin position="719"/>
        <end position="761"/>
    </location>
</feature>
<keyword evidence="2 4" id="KW-0853">WD repeat</keyword>
<dbReference type="PANTHER" id="PTHR19862">
    <property type="entry name" value="WD REPEAT-CONTAINING PROTEIN 48"/>
    <property type="match status" value="1"/>
</dbReference>
<dbReference type="AlphaFoldDB" id="A0A4V3SJE3"/>
<dbReference type="Pfam" id="PF00400">
    <property type="entry name" value="WD40"/>
    <property type="match status" value="4"/>
</dbReference>
<dbReference type="InterPro" id="IPR001680">
    <property type="entry name" value="WD40_rpt"/>
</dbReference>